<keyword evidence="1" id="KW-0285">Flavoprotein</keyword>
<evidence type="ECO:0000259" key="5">
    <source>
        <dbReference type="Pfam" id="PF00296"/>
    </source>
</evidence>
<proteinExistence type="predicted"/>
<dbReference type="GO" id="GO:0046306">
    <property type="term" value="P:alkanesulfonate catabolic process"/>
    <property type="evidence" value="ECO:0007669"/>
    <property type="project" value="TreeGrafter"/>
</dbReference>
<dbReference type="AlphaFoldDB" id="A0A094PW48"/>
<keyword evidence="2" id="KW-0288">FMN</keyword>
<feature type="domain" description="Luciferase-like" evidence="5">
    <location>
        <begin position="20"/>
        <end position="242"/>
    </location>
</feature>
<dbReference type="InterPro" id="IPR036661">
    <property type="entry name" value="Luciferase-like_sf"/>
</dbReference>
<keyword evidence="4" id="KW-0503">Monooxygenase</keyword>
<evidence type="ECO:0000256" key="1">
    <source>
        <dbReference type="ARBA" id="ARBA00022630"/>
    </source>
</evidence>
<dbReference type="NCBIfam" id="TIGR03619">
    <property type="entry name" value="F420_Rv2161c"/>
    <property type="match status" value="1"/>
</dbReference>
<evidence type="ECO:0000313" key="6">
    <source>
        <dbReference type="EMBL" id="KGA15367.1"/>
    </source>
</evidence>
<dbReference type="PANTHER" id="PTHR42847:SF4">
    <property type="entry name" value="ALKANESULFONATE MONOOXYGENASE-RELATED"/>
    <property type="match status" value="1"/>
</dbReference>
<dbReference type="InterPro" id="IPR050172">
    <property type="entry name" value="SsuD_RutA_monooxygenase"/>
</dbReference>
<dbReference type="Pfam" id="PF00296">
    <property type="entry name" value="Bac_luciferase"/>
    <property type="match status" value="1"/>
</dbReference>
<dbReference type="SUPFAM" id="SSF51679">
    <property type="entry name" value="Bacterial luciferase-like"/>
    <property type="match status" value="1"/>
</dbReference>
<gene>
    <name evidence="6" type="ORF">GM51_15085</name>
</gene>
<accession>A0A094PW48</accession>
<reference evidence="6" key="1">
    <citation type="submission" date="2014-06" db="EMBL/GenBank/DDBJ databases">
        <title>Key roles for freshwater Actinobacteria revealed by deep metagenomic sequencing.</title>
        <authorList>
            <person name="Ghai R."/>
            <person name="Mizuno C.M."/>
            <person name="Picazo A."/>
            <person name="Camacho A."/>
            <person name="Rodriguez-Valera F."/>
        </authorList>
    </citation>
    <scope>NUCLEOTIDE SEQUENCE</scope>
</reference>
<protein>
    <recommendedName>
        <fullName evidence="5">Luciferase-like domain-containing protein</fullName>
    </recommendedName>
</protein>
<evidence type="ECO:0000256" key="3">
    <source>
        <dbReference type="ARBA" id="ARBA00023002"/>
    </source>
</evidence>
<dbReference type="PANTHER" id="PTHR42847">
    <property type="entry name" value="ALKANESULFONATE MONOOXYGENASE"/>
    <property type="match status" value="1"/>
</dbReference>
<dbReference type="EMBL" id="JNSL01000116">
    <property type="protein sequence ID" value="KGA15367.1"/>
    <property type="molecule type" value="Genomic_DNA"/>
</dbReference>
<organism evidence="6">
    <name type="scientific">freshwater metagenome</name>
    <dbReference type="NCBI Taxonomy" id="449393"/>
    <lineage>
        <taxon>unclassified sequences</taxon>
        <taxon>metagenomes</taxon>
        <taxon>ecological metagenomes</taxon>
    </lineage>
</organism>
<dbReference type="Gene3D" id="3.20.20.30">
    <property type="entry name" value="Luciferase-like domain"/>
    <property type="match status" value="1"/>
</dbReference>
<name>A0A094PW48_9ZZZZ</name>
<dbReference type="GO" id="GO:0008726">
    <property type="term" value="F:alkanesulfonate monooxygenase activity"/>
    <property type="evidence" value="ECO:0007669"/>
    <property type="project" value="TreeGrafter"/>
</dbReference>
<evidence type="ECO:0000256" key="2">
    <source>
        <dbReference type="ARBA" id="ARBA00022643"/>
    </source>
</evidence>
<sequence length="295" mass="32824">MSLIQGVRVGIQLPEVEREVRWPEYQTMAQTAENDGFDSMWIGDHLIYRGDGRRERGPWEAWTLLSALAAVTERIELGPLVACVGFHPPALLAKMAAGIDEVSQGRFIFGVGAGWNQPEFEAFGIPFDQRGSRFEEAFTILRTLCSGERCTFAGRFNQVDDAVLLPPPLRPIPLMIGSTGERVLRTALPHAQWWNTWFDWFGNSAEGFAKQNAHISEIAREVGRATETLKRSACLLVVTDASAGERPVPETYTAATLNDVRQRVIEMRDAGADEVILVSDPINEWSVRALSEALR</sequence>
<dbReference type="InterPro" id="IPR019921">
    <property type="entry name" value="Lucif-like_OxRdtase_Rv2161c"/>
</dbReference>
<evidence type="ECO:0000256" key="4">
    <source>
        <dbReference type="ARBA" id="ARBA00023033"/>
    </source>
</evidence>
<keyword evidence="3" id="KW-0560">Oxidoreductase</keyword>
<dbReference type="InterPro" id="IPR011251">
    <property type="entry name" value="Luciferase-like_dom"/>
</dbReference>
<comment type="caution">
    <text evidence="6">The sequence shown here is derived from an EMBL/GenBank/DDBJ whole genome shotgun (WGS) entry which is preliminary data.</text>
</comment>